<keyword evidence="2 10" id="KW-0444">Lipid biosynthesis</keyword>
<feature type="binding site" evidence="10">
    <location>
        <position position="135"/>
    </location>
    <ligand>
        <name>substrate</name>
    </ligand>
</feature>
<keyword evidence="6 10" id="KW-0378">Hydrolase</keyword>
<feature type="domain" description="Calcineurin-like phosphoesterase" evidence="11">
    <location>
        <begin position="18"/>
        <end position="212"/>
    </location>
</feature>
<keyword evidence="13" id="KW-1185">Reference proteome</keyword>
<feature type="binding site" evidence="10">
    <location>
        <position position="210"/>
    </location>
    <ligand>
        <name>Mn(2+)</name>
        <dbReference type="ChEBI" id="CHEBI:29035"/>
        <label>1</label>
    </ligand>
</feature>
<feature type="binding site" evidence="10">
    <location>
        <position position="22"/>
    </location>
    <ligand>
        <name>Mn(2+)</name>
        <dbReference type="ChEBI" id="CHEBI:29035"/>
        <label>1</label>
    </ligand>
</feature>
<comment type="similarity">
    <text evidence="10">Belongs to the LpxH family.</text>
</comment>
<dbReference type="NCBIfam" id="TIGR01854">
    <property type="entry name" value="lipid_A_lpxH"/>
    <property type="match status" value="1"/>
</dbReference>
<feature type="binding site" evidence="10">
    <location>
        <position position="55"/>
    </location>
    <ligand>
        <name>Mn(2+)</name>
        <dbReference type="ChEBI" id="CHEBI:29035"/>
        <label>2</label>
    </ligand>
</feature>
<evidence type="ECO:0000256" key="6">
    <source>
        <dbReference type="ARBA" id="ARBA00022801"/>
    </source>
</evidence>
<proteinExistence type="inferred from homology"/>
<accession>A0ABV7FIX8</accession>
<keyword evidence="3 10" id="KW-0997">Cell inner membrane</keyword>
<dbReference type="Pfam" id="PF00149">
    <property type="entry name" value="Metallophos"/>
    <property type="match status" value="1"/>
</dbReference>
<name>A0ABV7FIX8_9ALTE</name>
<evidence type="ECO:0000256" key="2">
    <source>
        <dbReference type="ARBA" id="ARBA00022516"/>
    </source>
</evidence>
<evidence type="ECO:0000256" key="10">
    <source>
        <dbReference type="HAMAP-Rule" id="MF_00575"/>
    </source>
</evidence>
<keyword evidence="9 10" id="KW-0464">Manganese</keyword>
<feature type="binding site" evidence="10">
    <location>
        <begin position="92"/>
        <end position="93"/>
    </location>
    <ligand>
        <name>substrate</name>
    </ligand>
</feature>
<feature type="binding site" evidence="10">
    <location>
        <position position="173"/>
    </location>
    <ligand>
        <name>substrate</name>
    </ligand>
</feature>
<feature type="binding site" evidence="10">
    <location>
        <position position="127"/>
    </location>
    <ligand>
        <name>Mn(2+)</name>
        <dbReference type="ChEBI" id="CHEBI:29035"/>
        <label>2</label>
    </ligand>
</feature>
<keyword evidence="4 10" id="KW-0441">Lipid A biosynthesis</keyword>
<evidence type="ECO:0000256" key="7">
    <source>
        <dbReference type="ARBA" id="ARBA00023098"/>
    </source>
</evidence>
<dbReference type="PANTHER" id="PTHR34990">
    <property type="entry name" value="UDP-2,3-DIACYLGLUCOSAMINE HYDROLASE-RELATED"/>
    <property type="match status" value="1"/>
</dbReference>
<dbReference type="EC" id="3.6.1.54" evidence="10"/>
<dbReference type="InterPro" id="IPR004843">
    <property type="entry name" value="Calcineurin-like_PHP"/>
</dbReference>
<evidence type="ECO:0000313" key="12">
    <source>
        <dbReference type="EMBL" id="MFC3120239.1"/>
    </source>
</evidence>
<feature type="binding site" evidence="10">
    <location>
        <position position="208"/>
    </location>
    <ligand>
        <name>substrate</name>
    </ligand>
</feature>
<evidence type="ECO:0000256" key="8">
    <source>
        <dbReference type="ARBA" id="ARBA00023136"/>
    </source>
</evidence>
<dbReference type="EMBL" id="JBHRSW010000004">
    <property type="protein sequence ID" value="MFC3120239.1"/>
    <property type="molecule type" value="Genomic_DNA"/>
</dbReference>
<evidence type="ECO:0000256" key="5">
    <source>
        <dbReference type="ARBA" id="ARBA00022723"/>
    </source>
</evidence>
<comment type="function">
    <text evidence="10">Hydrolyzes the pyrophosphate bond of UDP-2,3-diacylglucosamine to yield 2,3-diacylglucosamine 1-phosphate (lipid X) and UMP by catalyzing the attack of water at the alpha-P atom. Involved in the biosynthesis of lipid A, a phosphorylated glycolipid that anchors the lipopolysaccharide to the outer membrane of the cell.</text>
</comment>
<comment type="subcellular location">
    <subcellularLocation>
        <location evidence="10">Cell inner membrane</location>
        <topology evidence="10">Peripheral membrane protein</topology>
        <orientation evidence="10">Cytoplasmic side</orientation>
    </subcellularLocation>
</comment>
<keyword evidence="8 10" id="KW-0472">Membrane</keyword>
<comment type="pathway">
    <text evidence="10">Glycolipid biosynthesis; lipid IV(A) biosynthesis; lipid IV(A) from (3R)-3-hydroxytetradecanoyl-[acyl-carrier-protein] and UDP-N-acetyl-alpha-D-glucosamine: step 4/6.</text>
</comment>
<dbReference type="PANTHER" id="PTHR34990:SF1">
    <property type="entry name" value="UDP-2,3-DIACYLGLUCOSAMINE HYDROLASE"/>
    <property type="match status" value="1"/>
</dbReference>
<evidence type="ECO:0000256" key="3">
    <source>
        <dbReference type="ARBA" id="ARBA00022519"/>
    </source>
</evidence>
<keyword evidence="7 10" id="KW-0443">Lipid metabolism</keyword>
<evidence type="ECO:0000256" key="9">
    <source>
        <dbReference type="ARBA" id="ARBA00023211"/>
    </source>
</evidence>
<gene>
    <name evidence="10 12" type="primary">lpxH</name>
    <name evidence="12" type="ORF">ACFOHL_01230</name>
</gene>
<dbReference type="NCBIfam" id="NF003743">
    <property type="entry name" value="PRK05340.1"/>
    <property type="match status" value="1"/>
</dbReference>
<feature type="binding site" evidence="10">
    <location>
        <position position="92"/>
    </location>
    <ligand>
        <name>Mn(2+)</name>
        <dbReference type="ChEBI" id="CHEBI:29035"/>
        <label>2</label>
    </ligand>
</feature>
<dbReference type="InterPro" id="IPR043461">
    <property type="entry name" value="LpxH-like"/>
</dbReference>
<protein>
    <recommendedName>
        <fullName evidence="10">UDP-2,3-diacylglucosamine hydrolase</fullName>
        <ecNumber evidence="10">3.6.1.54</ecNumber>
    </recommendedName>
    <alternativeName>
        <fullName evidence="10">UDP-2,3-diacylglucosamine diphosphatase</fullName>
    </alternativeName>
</protein>
<reference evidence="13" key="1">
    <citation type="journal article" date="2019" name="Int. J. Syst. Evol. Microbiol.">
        <title>The Global Catalogue of Microorganisms (GCM) 10K type strain sequencing project: providing services to taxonomists for standard genome sequencing and annotation.</title>
        <authorList>
            <consortium name="The Broad Institute Genomics Platform"/>
            <consortium name="The Broad Institute Genome Sequencing Center for Infectious Disease"/>
            <person name="Wu L."/>
            <person name="Ma J."/>
        </authorList>
    </citation>
    <scope>NUCLEOTIDE SEQUENCE [LARGE SCALE GENOMIC DNA]</scope>
    <source>
        <strain evidence="13">KCTC 52473</strain>
    </source>
</reference>
<dbReference type="InterPro" id="IPR029052">
    <property type="entry name" value="Metallo-depent_PP-like"/>
</dbReference>
<comment type="caution">
    <text evidence="10">Lacks conserved residue(s) required for the propagation of feature annotation.</text>
</comment>
<dbReference type="CDD" id="cd07398">
    <property type="entry name" value="MPP_YbbF-LpxH"/>
    <property type="match status" value="1"/>
</dbReference>
<sequence>MSPQPSSNKKQAVEGITYFISDLHLSDDRPDITQCFSKFMADEAHQADKLYILGDLFEVWIGDDDQSSFNQHIASIIANVGKKIPVYFIHGNRDFALGKKFSKQAHMQILPEQTVIDLYGRPTLISHGDELCTRDLEYMKFRKKSRGWWWPKLMLSLPLSYRKKIAEKGRKTSHSNKQMLASEIMDVTPSEVENVMQTHQVDLFIHGHTHRPNIHNFVSRNKQRQRIVLGDWYTQGSILTASPSSLKLENRNFI</sequence>
<dbReference type="SUPFAM" id="SSF56300">
    <property type="entry name" value="Metallo-dependent phosphatases"/>
    <property type="match status" value="1"/>
</dbReference>
<dbReference type="GO" id="GO:0016787">
    <property type="term" value="F:hydrolase activity"/>
    <property type="evidence" value="ECO:0007669"/>
    <property type="project" value="UniProtKB-KW"/>
</dbReference>
<keyword evidence="5 10" id="KW-0479">Metal-binding</keyword>
<dbReference type="HAMAP" id="MF_00575">
    <property type="entry name" value="LpxH"/>
    <property type="match status" value="1"/>
</dbReference>
<evidence type="ECO:0000259" key="11">
    <source>
        <dbReference type="Pfam" id="PF00149"/>
    </source>
</evidence>
<evidence type="ECO:0000313" key="13">
    <source>
        <dbReference type="Proteomes" id="UP001595478"/>
    </source>
</evidence>
<comment type="cofactor">
    <cofactor evidence="10">
        <name>Mn(2+)</name>
        <dbReference type="ChEBI" id="CHEBI:29035"/>
    </cofactor>
    <text evidence="10">Binds 2 Mn(2+) ions per subunit in a binuclear metal center.</text>
</comment>
<dbReference type="Proteomes" id="UP001595478">
    <property type="component" value="Unassembled WGS sequence"/>
</dbReference>
<keyword evidence="1 10" id="KW-1003">Cell membrane</keyword>
<dbReference type="RefSeq" id="WP_376918380.1">
    <property type="nucleotide sequence ID" value="NZ_JBHRSW010000004.1"/>
</dbReference>
<dbReference type="Gene3D" id="3.60.21.10">
    <property type="match status" value="1"/>
</dbReference>
<feature type="binding site" evidence="10">
    <location>
        <position position="24"/>
    </location>
    <ligand>
        <name>Mn(2+)</name>
        <dbReference type="ChEBI" id="CHEBI:29035"/>
        <label>1</label>
    </ligand>
</feature>
<feature type="binding site" evidence="10">
    <location>
        <position position="177"/>
    </location>
    <ligand>
        <name>substrate</name>
    </ligand>
</feature>
<feature type="binding site" evidence="10">
    <location>
        <position position="208"/>
    </location>
    <ligand>
        <name>Mn(2+)</name>
        <dbReference type="ChEBI" id="CHEBI:29035"/>
        <label>2</label>
    </ligand>
</feature>
<feature type="binding site" evidence="10">
    <location>
        <position position="55"/>
    </location>
    <ligand>
        <name>Mn(2+)</name>
        <dbReference type="ChEBI" id="CHEBI:29035"/>
        <label>1</label>
    </ligand>
</feature>
<organism evidence="12 13">
    <name type="scientific">Agaribacter flavus</name>
    <dbReference type="NCBI Taxonomy" id="1902781"/>
    <lineage>
        <taxon>Bacteria</taxon>
        <taxon>Pseudomonadati</taxon>
        <taxon>Pseudomonadota</taxon>
        <taxon>Gammaproteobacteria</taxon>
        <taxon>Alteromonadales</taxon>
        <taxon>Alteromonadaceae</taxon>
        <taxon>Agaribacter</taxon>
    </lineage>
</organism>
<comment type="caution">
    <text evidence="12">The sequence shown here is derived from an EMBL/GenBank/DDBJ whole genome shotgun (WGS) entry which is preliminary data.</text>
</comment>
<evidence type="ECO:0000256" key="1">
    <source>
        <dbReference type="ARBA" id="ARBA00022475"/>
    </source>
</evidence>
<comment type="catalytic activity">
    <reaction evidence="10">
        <text>UDP-2-N,3-O-bis[(3R)-3-hydroxytetradecanoyl]-alpha-D-glucosamine + H2O = 2-N,3-O-bis[(3R)-3-hydroxytetradecanoyl]-alpha-D-glucosaminyl 1-phosphate + UMP + 2 H(+)</text>
        <dbReference type="Rhea" id="RHEA:25213"/>
        <dbReference type="ChEBI" id="CHEBI:15377"/>
        <dbReference type="ChEBI" id="CHEBI:15378"/>
        <dbReference type="ChEBI" id="CHEBI:57865"/>
        <dbReference type="ChEBI" id="CHEBI:57957"/>
        <dbReference type="ChEBI" id="CHEBI:78847"/>
        <dbReference type="EC" id="3.6.1.54"/>
    </reaction>
</comment>
<dbReference type="InterPro" id="IPR010138">
    <property type="entry name" value="UDP-diacylglucosamine_Hdrlase"/>
</dbReference>
<evidence type="ECO:0000256" key="4">
    <source>
        <dbReference type="ARBA" id="ARBA00022556"/>
    </source>
</evidence>